<name>A0ABV1I4A3_9FIRM</name>
<dbReference type="Pfam" id="PF14199">
    <property type="entry name" value="DUF4317"/>
    <property type="match status" value="1"/>
</dbReference>
<comment type="caution">
    <text evidence="1">The sequence shown here is derived from an EMBL/GenBank/DDBJ whole genome shotgun (WGS) entry which is preliminary data.</text>
</comment>
<dbReference type="EMBL" id="JBBMFC010000038">
    <property type="protein sequence ID" value="MEQ2580023.1"/>
    <property type="molecule type" value="Genomic_DNA"/>
</dbReference>
<evidence type="ECO:0000313" key="1">
    <source>
        <dbReference type="EMBL" id="MEQ2580023.1"/>
    </source>
</evidence>
<accession>A0ABV1I4A3</accession>
<proteinExistence type="predicted"/>
<dbReference type="RefSeq" id="WP_349145116.1">
    <property type="nucleotide sequence ID" value="NZ_JBBMFC010000038.1"/>
</dbReference>
<protein>
    <submittedName>
        <fullName evidence="1">DUF4317 family protein</fullName>
    </submittedName>
</protein>
<dbReference type="Proteomes" id="UP001470288">
    <property type="component" value="Unassembled WGS sequence"/>
</dbReference>
<gene>
    <name evidence="1" type="ORF">WMO62_14515</name>
</gene>
<sequence length="207" mass="23771">MIDRDDMLELTRRMTLTRNCFDRIAGAYVDETGEVEDTFNIHFGKLSASEKTRNLAIAKTIPFAQANVQLKEHLFPNKSEGKYSIKQLLKAIQECGLKNDALMDILYEQLADGYAVTDRFCIYIFHGTYDVPLKAKDKESLHESEIVYDFIIGTICLMKDTYEPSDPVFGFLYPAFDDRMPDTEKIDIFHVDPENEEQGLLHKLLNA</sequence>
<keyword evidence="2" id="KW-1185">Reference proteome</keyword>
<dbReference type="InterPro" id="IPR025466">
    <property type="entry name" value="DUF4317"/>
</dbReference>
<reference evidence="1 2" key="1">
    <citation type="submission" date="2024-03" db="EMBL/GenBank/DDBJ databases">
        <title>Human intestinal bacterial collection.</title>
        <authorList>
            <person name="Pauvert C."/>
            <person name="Hitch T.C.A."/>
            <person name="Clavel T."/>
        </authorList>
    </citation>
    <scope>NUCLEOTIDE SEQUENCE [LARGE SCALE GENOMIC DNA]</scope>
    <source>
        <strain evidence="1 2">CLA-AA-H78B</strain>
    </source>
</reference>
<organism evidence="1 2">
    <name type="scientific">Hominiventricola aquisgranensis</name>
    <dbReference type="NCBI Taxonomy" id="3133164"/>
    <lineage>
        <taxon>Bacteria</taxon>
        <taxon>Bacillati</taxon>
        <taxon>Bacillota</taxon>
        <taxon>Clostridia</taxon>
        <taxon>Lachnospirales</taxon>
        <taxon>Lachnospiraceae</taxon>
        <taxon>Hominiventricola</taxon>
    </lineage>
</organism>
<evidence type="ECO:0000313" key="2">
    <source>
        <dbReference type="Proteomes" id="UP001470288"/>
    </source>
</evidence>